<reference evidence="1" key="1">
    <citation type="submission" date="2023-04" db="EMBL/GenBank/DDBJ databases">
        <title>A chromosome-level genome assembly of the parasitoid wasp Eretmocerus hayati.</title>
        <authorList>
            <person name="Zhong Y."/>
            <person name="Liu S."/>
            <person name="Liu Y."/>
        </authorList>
    </citation>
    <scope>NUCLEOTIDE SEQUENCE</scope>
    <source>
        <strain evidence="1">ZJU_SS_LIU_2023</strain>
    </source>
</reference>
<organism evidence="1 2">
    <name type="scientific">Eretmocerus hayati</name>
    <dbReference type="NCBI Taxonomy" id="131215"/>
    <lineage>
        <taxon>Eukaryota</taxon>
        <taxon>Metazoa</taxon>
        <taxon>Ecdysozoa</taxon>
        <taxon>Arthropoda</taxon>
        <taxon>Hexapoda</taxon>
        <taxon>Insecta</taxon>
        <taxon>Pterygota</taxon>
        <taxon>Neoptera</taxon>
        <taxon>Endopterygota</taxon>
        <taxon>Hymenoptera</taxon>
        <taxon>Apocrita</taxon>
        <taxon>Proctotrupomorpha</taxon>
        <taxon>Chalcidoidea</taxon>
        <taxon>Aphelinidae</taxon>
        <taxon>Aphelininae</taxon>
        <taxon>Eretmocerus</taxon>
    </lineage>
</organism>
<protein>
    <submittedName>
        <fullName evidence="1">Uncharacterized protein</fullName>
    </submittedName>
</protein>
<accession>A0ACC2PHI6</accession>
<keyword evidence="2" id="KW-1185">Reference proteome</keyword>
<gene>
    <name evidence="1" type="ORF">QAD02_017674</name>
</gene>
<proteinExistence type="predicted"/>
<evidence type="ECO:0000313" key="1">
    <source>
        <dbReference type="EMBL" id="KAJ8681882.1"/>
    </source>
</evidence>
<sequence>MALSMLACGADGNTAQQMMRSLLIPDFSSHTLQEFKKGVAAFRNVENVTLAMANSIFVAAGWKYKMEFRRVTSDIFKNEVSPLNMNNPIEAAKSVNNWVKRNTNSKIKEIIQSSAIDSDTRMILVNAIYFKGNWAKQFDKEETRNMPFYIDENNKKQVPTMHMEDSFVYGYLKELRARYVVLPYKNSHLKMIIFVPQEINGLHHIEANRKNLILDDLTGENAAKQTINLFLPKFKLSSEIDLKKPLEQLGMTDIFGAANFSKISEEPLYVRKAIHKSYIEVNEHGSEAAAVTAIEIQPLIMNPQLIADRPFYFEIVYDTVPIFTGHVINPTVDDTTTQPQKKTNADRKIQKPSIVKTQRARKYNSVTYEPERIWN</sequence>
<dbReference type="EMBL" id="CM056741">
    <property type="protein sequence ID" value="KAJ8681882.1"/>
    <property type="molecule type" value="Genomic_DNA"/>
</dbReference>
<evidence type="ECO:0000313" key="2">
    <source>
        <dbReference type="Proteomes" id="UP001239111"/>
    </source>
</evidence>
<comment type="caution">
    <text evidence="1">The sequence shown here is derived from an EMBL/GenBank/DDBJ whole genome shotgun (WGS) entry which is preliminary data.</text>
</comment>
<dbReference type="Proteomes" id="UP001239111">
    <property type="component" value="Chromosome 1"/>
</dbReference>
<name>A0ACC2PHI6_9HYME</name>